<dbReference type="Gene3D" id="2.60.40.1970">
    <property type="entry name" value="YEATS domain"/>
    <property type="match status" value="1"/>
</dbReference>
<comment type="subcellular location">
    <subcellularLocation>
        <location evidence="2">Nucleus</location>
    </subcellularLocation>
</comment>
<feature type="compositionally biased region" description="Basic and acidic residues" evidence="3">
    <location>
        <begin position="292"/>
        <end position="461"/>
    </location>
</feature>
<dbReference type="PANTHER" id="PTHR47827:SF3">
    <property type="entry name" value="AF-9 ANC1 HOMOLOGY DOMAIN-CONTAINING PROTEIN"/>
    <property type="match status" value="1"/>
</dbReference>
<evidence type="ECO:0000313" key="6">
    <source>
        <dbReference type="Proteomes" id="UP001634394"/>
    </source>
</evidence>
<dbReference type="PANTHER" id="PTHR47827">
    <property type="entry name" value="AHD DOMAIN-CONTAINING PROTEIN"/>
    <property type="match status" value="1"/>
</dbReference>
<evidence type="ECO:0000313" key="5">
    <source>
        <dbReference type="EMBL" id="KAL3865864.1"/>
    </source>
</evidence>
<feature type="compositionally biased region" description="Basic and acidic residues" evidence="3">
    <location>
        <begin position="530"/>
        <end position="549"/>
    </location>
</feature>
<sequence length="584" mass="67513">MQCVQVKIELGHRASLRAKPTKEGFTHDWTVYVRAPEGFNIAHFVEKVVFHLHDTFANPHRVVKKLPYHVSEAGYADFDLPIYIYFRNNGDPQKIKFNYNLFLQAHEPVNHVRCEKLTFQNPTDEFKKKLIKARGECSNKSTFNYCRCLCYPLEKLSLQIYLSHLKTESPKKQKQPSTISSKVTSASTALKIDSIIMDHYAVSTSLSSSSSSSTSKEKVQKIQIYPKRCQLHLLCHPRKKHMYLSFPNENNQTKVRRSSSVSSEWVRGEDKQKQKTDTSKQKLSKSSKKKNKESNLKDDDKKEGKNDKKEIRNDKKDLKEDKKEHNEDKMELKEDKRELKDDKRELKNDKRELKDDKMELKEDKRELKEDKKTDQDKNGSKDDRKEVKEIKDDRKELKEDKKKLKEVRDGKKEGKEVREDKKDVKVEKSSRLPESRKQDNKRKLDIKSSAKGENDKKDKSSNRNMNTEITIVARKSKSEHRKRSGSLDLSSAKNSPLAESGKVSPALSCKSNSEKSSIVTFENSSKIKKPTKDNEEKSSTKSVPEKKSESPNISDMKIKTQNCDQSPKKAPSPVTKSKKDENKS</sequence>
<evidence type="ECO:0000256" key="1">
    <source>
        <dbReference type="ARBA" id="ARBA00023242"/>
    </source>
</evidence>
<feature type="domain" description="YEATS" evidence="4">
    <location>
        <begin position="1"/>
        <end position="133"/>
    </location>
</feature>
<dbReference type="AlphaFoldDB" id="A0ABD3VW76"/>
<dbReference type="InterPro" id="IPR038704">
    <property type="entry name" value="YEAST_sf"/>
</dbReference>
<protein>
    <recommendedName>
        <fullName evidence="4">YEATS domain-containing protein</fullName>
    </recommendedName>
</protein>
<dbReference type="Proteomes" id="UP001634394">
    <property type="component" value="Unassembled WGS sequence"/>
</dbReference>
<reference evidence="5 6" key="1">
    <citation type="submission" date="2024-11" db="EMBL/GenBank/DDBJ databases">
        <title>Chromosome-level genome assembly of the freshwater bivalve Anodonta woodiana.</title>
        <authorList>
            <person name="Chen X."/>
        </authorList>
    </citation>
    <scope>NUCLEOTIDE SEQUENCE [LARGE SCALE GENOMIC DNA]</scope>
    <source>
        <strain evidence="5">MN2024</strain>
        <tissue evidence="5">Gills</tissue>
    </source>
</reference>
<feature type="region of interest" description="Disordered" evidence="3">
    <location>
        <begin position="245"/>
        <end position="584"/>
    </location>
</feature>
<dbReference type="InterPro" id="IPR052790">
    <property type="entry name" value="YEATS_domain"/>
</dbReference>
<dbReference type="GO" id="GO:0005634">
    <property type="term" value="C:nucleus"/>
    <property type="evidence" value="ECO:0007669"/>
    <property type="project" value="UniProtKB-SubCell"/>
</dbReference>
<dbReference type="InterPro" id="IPR055129">
    <property type="entry name" value="YEATS_dom"/>
</dbReference>
<feature type="compositionally biased region" description="Basic residues" evidence="3">
    <location>
        <begin position="282"/>
        <end position="291"/>
    </location>
</feature>
<accession>A0ABD3VW76</accession>
<keyword evidence="1 2" id="KW-0539">Nucleus</keyword>
<proteinExistence type="predicted"/>
<name>A0ABD3VW76_SINWO</name>
<dbReference type="Pfam" id="PF03366">
    <property type="entry name" value="YEATS"/>
    <property type="match status" value="1"/>
</dbReference>
<feature type="compositionally biased region" description="Basic residues" evidence="3">
    <location>
        <begin position="474"/>
        <end position="484"/>
    </location>
</feature>
<gene>
    <name evidence="5" type="ORF">ACJMK2_043213</name>
</gene>
<dbReference type="PROSITE" id="PS51037">
    <property type="entry name" value="YEATS"/>
    <property type="match status" value="1"/>
</dbReference>
<comment type="caution">
    <text evidence="5">The sequence shown here is derived from an EMBL/GenBank/DDBJ whole genome shotgun (WGS) entry which is preliminary data.</text>
</comment>
<dbReference type="EMBL" id="JBJQND010000009">
    <property type="protein sequence ID" value="KAL3865864.1"/>
    <property type="molecule type" value="Genomic_DNA"/>
</dbReference>
<evidence type="ECO:0000259" key="4">
    <source>
        <dbReference type="PROSITE" id="PS51037"/>
    </source>
</evidence>
<feature type="compositionally biased region" description="Polar residues" evidence="3">
    <location>
        <begin position="509"/>
        <end position="524"/>
    </location>
</feature>
<keyword evidence="6" id="KW-1185">Reference proteome</keyword>
<organism evidence="5 6">
    <name type="scientific">Sinanodonta woodiana</name>
    <name type="common">Chinese pond mussel</name>
    <name type="synonym">Anodonta woodiana</name>
    <dbReference type="NCBI Taxonomy" id="1069815"/>
    <lineage>
        <taxon>Eukaryota</taxon>
        <taxon>Metazoa</taxon>
        <taxon>Spiralia</taxon>
        <taxon>Lophotrochozoa</taxon>
        <taxon>Mollusca</taxon>
        <taxon>Bivalvia</taxon>
        <taxon>Autobranchia</taxon>
        <taxon>Heteroconchia</taxon>
        <taxon>Palaeoheterodonta</taxon>
        <taxon>Unionida</taxon>
        <taxon>Unionoidea</taxon>
        <taxon>Unionidae</taxon>
        <taxon>Unioninae</taxon>
        <taxon>Sinanodonta</taxon>
    </lineage>
</organism>
<evidence type="ECO:0000256" key="2">
    <source>
        <dbReference type="PROSITE-ProRule" id="PRU00376"/>
    </source>
</evidence>
<dbReference type="CDD" id="cd16906">
    <property type="entry name" value="YEATS_AF-9_like"/>
    <property type="match status" value="1"/>
</dbReference>
<evidence type="ECO:0000256" key="3">
    <source>
        <dbReference type="SAM" id="MobiDB-lite"/>
    </source>
</evidence>
<feature type="compositionally biased region" description="Basic and acidic residues" evidence="3">
    <location>
        <begin position="266"/>
        <end position="280"/>
    </location>
</feature>